<evidence type="ECO:0000256" key="1">
    <source>
        <dbReference type="SAM" id="Coils"/>
    </source>
</evidence>
<dbReference type="AlphaFoldDB" id="A0A0K0EB40"/>
<reference evidence="4" key="1">
    <citation type="submission" date="2015-08" db="UniProtKB">
        <authorList>
            <consortium name="WormBaseParasite"/>
        </authorList>
    </citation>
    <scope>IDENTIFICATION</scope>
</reference>
<dbReference type="WBParaSite" id="TCONS_00016965.p1">
    <property type="protein sequence ID" value="TCONS_00016965.p1"/>
    <property type="gene ID" value="XLOC_010987"/>
</dbReference>
<accession>A0A0K0EB40</accession>
<feature type="compositionally biased region" description="Low complexity" evidence="2">
    <location>
        <begin position="197"/>
        <end position="209"/>
    </location>
</feature>
<feature type="region of interest" description="Disordered" evidence="2">
    <location>
        <begin position="155"/>
        <end position="209"/>
    </location>
</feature>
<organism evidence="4">
    <name type="scientific">Strongyloides stercoralis</name>
    <name type="common">Threadworm</name>
    <dbReference type="NCBI Taxonomy" id="6248"/>
    <lineage>
        <taxon>Eukaryota</taxon>
        <taxon>Metazoa</taxon>
        <taxon>Ecdysozoa</taxon>
        <taxon>Nematoda</taxon>
        <taxon>Chromadorea</taxon>
        <taxon>Rhabditida</taxon>
        <taxon>Tylenchina</taxon>
        <taxon>Panagrolaimomorpha</taxon>
        <taxon>Strongyloidoidea</taxon>
        <taxon>Strongyloididae</taxon>
        <taxon>Strongyloides</taxon>
    </lineage>
</organism>
<keyword evidence="3" id="KW-1185">Reference proteome</keyword>
<keyword evidence="1" id="KW-0175">Coiled coil</keyword>
<feature type="compositionally biased region" description="Basic and acidic residues" evidence="2">
    <location>
        <begin position="155"/>
        <end position="171"/>
    </location>
</feature>
<evidence type="ECO:0000256" key="2">
    <source>
        <dbReference type="SAM" id="MobiDB-lite"/>
    </source>
</evidence>
<dbReference type="Proteomes" id="UP000035681">
    <property type="component" value="Unplaced"/>
</dbReference>
<name>A0A0K0EB40_STRER</name>
<proteinExistence type="predicted"/>
<evidence type="ECO:0000313" key="5">
    <source>
        <dbReference type="WBParaSite" id="TCONS_00016965.p1"/>
    </source>
</evidence>
<sequence>MYLANLISLFIFISYFKNAKLFASKYLASIKNFDILNRNNDLPINFMKKNYLKISNHNTDQSGFSTRLKRQLPRQRRRLQQLTNQRLRSQQLRRRQLQRQVSLITSQRKRLLQERARRDRVRRRRIATLRSAALNKQQKTINIMPTPNQTTLRKVPEADTVRTTEKPKNSDEQTTSKIQEKQQETNKANQPDATQKAEPAAVTSPAAAA</sequence>
<dbReference type="WBParaSite" id="SSTP_0000671200.1">
    <property type="protein sequence ID" value="SSTP_0000671200.1"/>
    <property type="gene ID" value="SSTP_0000671200"/>
</dbReference>
<evidence type="ECO:0000313" key="4">
    <source>
        <dbReference type="WBParaSite" id="SSTP_0000671200.1"/>
    </source>
</evidence>
<evidence type="ECO:0000313" key="3">
    <source>
        <dbReference type="Proteomes" id="UP000035681"/>
    </source>
</evidence>
<feature type="coiled-coil region" evidence="1">
    <location>
        <begin position="65"/>
        <end position="114"/>
    </location>
</feature>
<protein>
    <submittedName>
        <fullName evidence="4 5">Uncharacterized protein</fullName>
    </submittedName>
</protein>